<accession>A0A2H4JAD2</accession>
<gene>
    <name evidence="1" type="ORF">10S8_33</name>
</gene>
<sequence length="214" mass="25372">MSCSSLWVMDKNFVGYELTEYSNSWLFSPIVWDVLLDKYMRADIQTPFGYKKSFITDSTGQLFNKLNQIINGCDAFYDRIIWEMSNQQIFYSKDKQLVSNAIKEALEANSQFDNSNDDNIGPLAKEHIKERWLEIAKDISEFDEEEYPYFIFKNTSCDDDVEYWFSKFNEEEEEYEKSSLKELDKFVAEFVEISENHKIKFTGNLDYFKKSEGK</sequence>
<organism evidence="1">
    <name type="scientific">uncultured Caudovirales phage</name>
    <dbReference type="NCBI Taxonomy" id="2100421"/>
    <lineage>
        <taxon>Viruses</taxon>
        <taxon>Duplodnaviria</taxon>
        <taxon>Heunggongvirae</taxon>
        <taxon>Uroviricota</taxon>
        <taxon>Caudoviricetes</taxon>
        <taxon>Peduoviridae</taxon>
        <taxon>Maltschvirus</taxon>
        <taxon>Maltschvirus maltsch</taxon>
    </lineage>
</organism>
<dbReference type="EMBL" id="MF417928">
    <property type="protein sequence ID" value="ASN71589.1"/>
    <property type="molecule type" value="Genomic_DNA"/>
</dbReference>
<evidence type="ECO:0000313" key="1">
    <source>
        <dbReference type="EMBL" id="ASN71589.1"/>
    </source>
</evidence>
<protein>
    <submittedName>
        <fullName evidence="1">Uncharacterized protein</fullName>
    </submittedName>
</protein>
<name>A0A2H4JAD2_9CAUD</name>
<proteinExistence type="predicted"/>
<reference evidence="1" key="1">
    <citation type="submission" date="2017-06" db="EMBL/GenBank/DDBJ databases">
        <title>Novel phages from South African skin metaviromes.</title>
        <authorList>
            <person name="van Zyl L.J."/>
            <person name="Abrahams Y."/>
            <person name="Stander E.A."/>
            <person name="Kirby B.M."/>
            <person name="Clavaud C."/>
            <person name="Farcet C."/>
            <person name="Breton L."/>
            <person name="Trindade M.I."/>
        </authorList>
    </citation>
    <scope>NUCLEOTIDE SEQUENCE</scope>
</reference>